<reference evidence="2 3" key="1">
    <citation type="submission" date="2019-01" db="EMBL/GenBank/DDBJ databases">
        <title>Sequencing the genomes of 1000 actinobacteria strains.</title>
        <authorList>
            <person name="Klenk H.-P."/>
        </authorList>
    </citation>
    <scope>NUCLEOTIDE SEQUENCE [LARGE SCALE GENOMIC DNA]</scope>
    <source>
        <strain evidence="2 3">DSM 43925</strain>
    </source>
</reference>
<dbReference type="Gene3D" id="3.40.50.720">
    <property type="entry name" value="NAD(P)-binding Rossmann-like Domain"/>
    <property type="match status" value="1"/>
</dbReference>
<dbReference type="SUPFAM" id="SSF51735">
    <property type="entry name" value="NAD(P)-binding Rossmann-fold domains"/>
    <property type="match status" value="1"/>
</dbReference>
<dbReference type="AlphaFoldDB" id="A0A438MHL1"/>
<organism evidence="2 3">
    <name type="scientific">Nonomuraea polychroma</name>
    <dbReference type="NCBI Taxonomy" id="46176"/>
    <lineage>
        <taxon>Bacteria</taxon>
        <taxon>Bacillati</taxon>
        <taxon>Actinomycetota</taxon>
        <taxon>Actinomycetes</taxon>
        <taxon>Streptosporangiales</taxon>
        <taxon>Streptosporangiaceae</taxon>
        <taxon>Nonomuraea</taxon>
    </lineage>
</organism>
<evidence type="ECO:0000313" key="3">
    <source>
        <dbReference type="Proteomes" id="UP000284824"/>
    </source>
</evidence>
<evidence type="ECO:0000259" key="1">
    <source>
        <dbReference type="Pfam" id="PF13460"/>
    </source>
</evidence>
<name>A0A438MHL1_9ACTN</name>
<dbReference type="EMBL" id="SAUN01000001">
    <property type="protein sequence ID" value="RVX45136.1"/>
    <property type="molecule type" value="Genomic_DNA"/>
</dbReference>
<dbReference type="InterPro" id="IPR036291">
    <property type="entry name" value="NAD(P)-bd_dom_sf"/>
</dbReference>
<dbReference type="RefSeq" id="WP_127936798.1">
    <property type="nucleotide sequence ID" value="NZ_SAUN01000001.1"/>
</dbReference>
<dbReference type="PANTHER" id="PTHR43162:SF1">
    <property type="entry name" value="PRESTALK A DIFFERENTIATION PROTEIN A"/>
    <property type="match status" value="1"/>
</dbReference>
<dbReference type="Proteomes" id="UP000284824">
    <property type="component" value="Unassembled WGS sequence"/>
</dbReference>
<proteinExistence type="predicted"/>
<dbReference type="InterPro" id="IPR051604">
    <property type="entry name" value="Ergot_Alk_Oxidoreductase"/>
</dbReference>
<sequence length="279" mass="29804">MILVSGATGNVGSELVDALASTGQQVRALVRNPHGLALPTGAEPVTGDLNQPESLVKALDGVEGLFLLSGYADMPGLLARAREAGVRHVVLMSGGSAALEDLDNAVSRYMTLSERALRESGLPWTILRPRSFMSNAFRWLPQLEAGDVVRVPFADVPVAAIDPYDIAAVAAHALVNGGHEGRIYELTGPRALLPADQVAILGQVLGRDLRCEGLTNSEARAEMEAGMPVEYVDAFFQFFVDGTLDESEVHPTVQDVLGRPPRTFEEWAHAHADAFRTAG</sequence>
<evidence type="ECO:0000313" key="2">
    <source>
        <dbReference type="EMBL" id="RVX45136.1"/>
    </source>
</evidence>
<keyword evidence="3" id="KW-1185">Reference proteome</keyword>
<dbReference type="PANTHER" id="PTHR43162">
    <property type="match status" value="1"/>
</dbReference>
<feature type="domain" description="NAD(P)-binding" evidence="1">
    <location>
        <begin position="6"/>
        <end position="174"/>
    </location>
</feature>
<dbReference type="InterPro" id="IPR016040">
    <property type="entry name" value="NAD(P)-bd_dom"/>
</dbReference>
<dbReference type="Gene3D" id="3.90.25.10">
    <property type="entry name" value="UDP-galactose 4-epimerase, domain 1"/>
    <property type="match status" value="1"/>
</dbReference>
<comment type="caution">
    <text evidence="2">The sequence shown here is derived from an EMBL/GenBank/DDBJ whole genome shotgun (WGS) entry which is preliminary data.</text>
</comment>
<protein>
    <submittedName>
        <fullName evidence="2">Uncharacterized protein YbjT (DUF2867 family)</fullName>
    </submittedName>
</protein>
<dbReference type="OrthoDB" id="4457504at2"/>
<dbReference type="Pfam" id="PF13460">
    <property type="entry name" value="NAD_binding_10"/>
    <property type="match status" value="1"/>
</dbReference>
<gene>
    <name evidence="2" type="ORF">EDD27_7914</name>
</gene>
<accession>A0A438MHL1</accession>